<name>A0A520KRK7_METT2</name>
<gene>
    <name evidence="1" type="ORF">EF806_03535</name>
</gene>
<reference evidence="1 2" key="1">
    <citation type="journal article" date="2019" name="Nat. Microbiol.">
        <title>Wide diversity of methane and short-chain alkane metabolisms in uncultured archaea.</title>
        <authorList>
            <person name="Borrel G."/>
            <person name="Adam P.S."/>
            <person name="McKay L.J."/>
            <person name="Chen L.X."/>
            <person name="Sierra-Garcia I.N."/>
            <person name="Sieber C.M."/>
            <person name="Letourneur Q."/>
            <person name="Ghozlane A."/>
            <person name="Andersen G.L."/>
            <person name="Li W.J."/>
            <person name="Hallam S.J."/>
            <person name="Muyzer G."/>
            <person name="de Oliveira V.M."/>
            <person name="Inskeep W.P."/>
            <person name="Banfield J.F."/>
            <person name="Gribaldo S."/>
        </authorList>
    </citation>
    <scope>NUCLEOTIDE SEQUENCE [LARGE SCALE GENOMIC DNA]</scope>
    <source>
        <strain evidence="1">NM1a</strain>
    </source>
</reference>
<dbReference type="Proteomes" id="UP000317158">
    <property type="component" value="Unassembled WGS sequence"/>
</dbReference>
<dbReference type="EMBL" id="RXIF01000006">
    <property type="protein sequence ID" value="RZN64429.1"/>
    <property type="molecule type" value="Genomic_DNA"/>
</dbReference>
<sequence>MKIAVLYNLVEEANPFVRCENEVMDSVVAIKESLEPDHDVFPIKAGWDIFDMLEKFDVVLTWLKR</sequence>
<evidence type="ECO:0000313" key="1">
    <source>
        <dbReference type="EMBL" id="RZN64429.1"/>
    </source>
</evidence>
<accession>A0A520KRK7</accession>
<proteinExistence type="predicted"/>
<protein>
    <submittedName>
        <fullName evidence="1">Uncharacterized protein</fullName>
    </submittedName>
</protein>
<evidence type="ECO:0000313" key="2">
    <source>
        <dbReference type="Proteomes" id="UP000317158"/>
    </source>
</evidence>
<organism evidence="1 2">
    <name type="scientific">Methanoliparum thermophilum</name>
    <dbReference type="NCBI Taxonomy" id="2491083"/>
    <lineage>
        <taxon>Archaea</taxon>
        <taxon>Methanobacteriati</taxon>
        <taxon>Methanobacteriota</taxon>
        <taxon>Candidatus Methanoliparia</taxon>
        <taxon>Candidatus Methanoliparales</taxon>
        <taxon>Candidatus Methanoliparaceae</taxon>
        <taxon>Candidatus Methanoliparum</taxon>
    </lineage>
</organism>
<dbReference type="AlphaFoldDB" id="A0A520KRK7"/>
<comment type="caution">
    <text evidence="1">The sequence shown here is derived from an EMBL/GenBank/DDBJ whole genome shotgun (WGS) entry which is preliminary data.</text>
</comment>